<dbReference type="Proteomes" id="UP000434850">
    <property type="component" value="Unassembled WGS sequence"/>
</dbReference>
<keyword evidence="3 6" id="KW-0812">Transmembrane</keyword>
<dbReference type="Pfam" id="PF01943">
    <property type="entry name" value="Polysacc_synt"/>
    <property type="match status" value="1"/>
</dbReference>
<reference evidence="7 8" key="1">
    <citation type="submission" date="2019-12" db="EMBL/GenBank/DDBJ databases">
        <title>Mucilaginibacter sp. HME9299 genome sequencing and assembly.</title>
        <authorList>
            <person name="Kang H."/>
            <person name="Kim H."/>
            <person name="Joh K."/>
        </authorList>
    </citation>
    <scope>NUCLEOTIDE SEQUENCE [LARGE SCALE GENOMIC DNA]</scope>
    <source>
        <strain evidence="7 8">HME9299</strain>
    </source>
</reference>
<comment type="caution">
    <text evidence="7">The sequence shown here is derived from an EMBL/GenBank/DDBJ whole genome shotgun (WGS) entry which is preliminary data.</text>
</comment>
<feature type="transmembrane region" description="Helical" evidence="6">
    <location>
        <begin position="376"/>
        <end position="397"/>
    </location>
</feature>
<evidence type="ECO:0000256" key="4">
    <source>
        <dbReference type="ARBA" id="ARBA00022989"/>
    </source>
</evidence>
<proteinExistence type="predicted"/>
<name>A0A6I4IQ74_9SPHI</name>
<feature type="transmembrane region" description="Helical" evidence="6">
    <location>
        <begin position="308"/>
        <end position="327"/>
    </location>
</feature>
<protein>
    <submittedName>
        <fullName evidence="7">Oligosaccharide flippase family protein</fullName>
    </submittedName>
</protein>
<feature type="transmembrane region" description="Helical" evidence="6">
    <location>
        <begin position="434"/>
        <end position="451"/>
    </location>
</feature>
<dbReference type="InterPro" id="IPR050833">
    <property type="entry name" value="Poly_Biosynth_Transport"/>
</dbReference>
<feature type="transmembrane region" description="Helical" evidence="6">
    <location>
        <begin position="57"/>
        <end position="80"/>
    </location>
</feature>
<accession>A0A6I4IQ74</accession>
<keyword evidence="8" id="KW-1185">Reference proteome</keyword>
<dbReference type="AlphaFoldDB" id="A0A6I4IQ74"/>
<evidence type="ECO:0000256" key="1">
    <source>
        <dbReference type="ARBA" id="ARBA00004651"/>
    </source>
</evidence>
<feature type="transmembrane region" description="Helical" evidence="6">
    <location>
        <begin position="227"/>
        <end position="247"/>
    </location>
</feature>
<dbReference type="OrthoDB" id="868748at2"/>
<sequence length="488" mass="55001">MMMKLNLSRIKKFDYRQSALVKNSIWGILANGLQILFVFLFFSILARRYPAPVFAQFLISTTVYQLIAAFSSMGLGQWFIRQYVTEEDQPGFTSKFLKTQLGLGIAFYLVNIVVAYMLYNDEQIRNLCLILGTNIIFDNFINAIKSLNVVQNEQRKTASILVIDGFLRLLIGVALFIYVVPITQLAVAVIVVRLLTLGLFIKVGSSDTITLRAIGLAKINYADLKELIVKNWQFIVIGSISIIYWKIGNILISKMLTLQSVANYEVSFRIFSVLQIMPVIASTTIYPQFIKFYNEGNFTKLNKLYKNVFVGYTIFALASYTFIYLFADFIIPTAFGSGYPGAVECLQQMFLTFLILPTVLLQANLLVAIGLEKLDMWFNVVSLLINIVGCLAGLYFFKNLTAVNYSVFASFLIFHLLQDFSLIKKQFMTLKHCIIFYTAICITILACIKLAPLINPYAFFMGFLVVAGMTAFAFFANKSVDTLSGGKA</sequence>
<gene>
    <name evidence="7" type="ORF">GO816_05650</name>
</gene>
<evidence type="ECO:0000256" key="5">
    <source>
        <dbReference type="ARBA" id="ARBA00023136"/>
    </source>
</evidence>
<comment type="subcellular location">
    <subcellularLocation>
        <location evidence="1">Cell membrane</location>
        <topology evidence="1">Multi-pass membrane protein</topology>
    </subcellularLocation>
</comment>
<dbReference type="GO" id="GO:0005886">
    <property type="term" value="C:plasma membrane"/>
    <property type="evidence" value="ECO:0007669"/>
    <property type="project" value="UniProtKB-SubCell"/>
</dbReference>
<feature type="transmembrane region" description="Helical" evidence="6">
    <location>
        <begin position="457"/>
        <end position="477"/>
    </location>
</feature>
<evidence type="ECO:0000313" key="8">
    <source>
        <dbReference type="Proteomes" id="UP000434850"/>
    </source>
</evidence>
<feature type="transmembrane region" description="Helical" evidence="6">
    <location>
        <begin position="20"/>
        <end position="45"/>
    </location>
</feature>
<feature type="transmembrane region" description="Helical" evidence="6">
    <location>
        <begin position="347"/>
        <end position="369"/>
    </location>
</feature>
<dbReference type="InterPro" id="IPR002797">
    <property type="entry name" value="Polysacc_synth"/>
</dbReference>
<evidence type="ECO:0000256" key="6">
    <source>
        <dbReference type="SAM" id="Phobius"/>
    </source>
</evidence>
<keyword evidence="2" id="KW-1003">Cell membrane</keyword>
<feature type="transmembrane region" description="Helical" evidence="6">
    <location>
        <begin position="403"/>
        <end position="422"/>
    </location>
</feature>
<dbReference type="PANTHER" id="PTHR30250">
    <property type="entry name" value="PST FAMILY PREDICTED COLANIC ACID TRANSPORTER"/>
    <property type="match status" value="1"/>
</dbReference>
<dbReference type="PANTHER" id="PTHR30250:SF11">
    <property type="entry name" value="O-ANTIGEN TRANSPORTER-RELATED"/>
    <property type="match status" value="1"/>
</dbReference>
<evidence type="ECO:0000256" key="3">
    <source>
        <dbReference type="ARBA" id="ARBA00022692"/>
    </source>
</evidence>
<evidence type="ECO:0000256" key="2">
    <source>
        <dbReference type="ARBA" id="ARBA00022475"/>
    </source>
</evidence>
<evidence type="ECO:0000313" key="7">
    <source>
        <dbReference type="EMBL" id="MVN90604.1"/>
    </source>
</evidence>
<keyword evidence="5 6" id="KW-0472">Membrane</keyword>
<dbReference type="EMBL" id="WQLA01000002">
    <property type="protein sequence ID" value="MVN90604.1"/>
    <property type="molecule type" value="Genomic_DNA"/>
</dbReference>
<feature type="transmembrane region" description="Helical" evidence="6">
    <location>
        <begin position="101"/>
        <end position="118"/>
    </location>
</feature>
<organism evidence="7 8">
    <name type="scientific">Mucilaginibacter aquatilis</name>
    <dbReference type="NCBI Taxonomy" id="1517760"/>
    <lineage>
        <taxon>Bacteria</taxon>
        <taxon>Pseudomonadati</taxon>
        <taxon>Bacteroidota</taxon>
        <taxon>Sphingobacteriia</taxon>
        <taxon>Sphingobacteriales</taxon>
        <taxon>Sphingobacteriaceae</taxon>
        <taxon>Mucilaginibacter</taxon>
    </lineage>
</organism>
<keyword evidence="4 6" id="KW-1133">Transmembrane helix</keyword>
<dbReference type="RefSeq" id="WP_157540382.1">
    <property type="nucleotide sequence ID" value="NZ_WQLA01000002.1"/>
</dbReference>
<feature type="transmembrane region" description="Helical" evidence="6">
    <location>
        <begin position="267"/>
        <end position="287"/>
    </location>
</feature>